<keyword evidence="3" id="KW-1185">Reference proteome</keyword>
<reference evidence="2 3" key="1">
    <citation type="submission" date="2016-04" db="EMBL/GenBank/DDBJ databases">
        <title>A degradative enzymes factory behind the ericoid mycorrhizal symbiosis.</title>
        <authorList>
            <consortium name="DOE Joint Genome Institute"/>
            <person name="Martino E."/>
            <person name="Morin E."/>
            <person name="Grelet G."/>
            <person name="Kuo A."/>
            <person name="Kohler A."/>
            <person name="Daghino S."/>
            <person name="Barry K."/>
            <person name="Choi C."/>
            <person name="Cichocki N."/>
            <person name="Clum A."/>
            <person name="Copeland A."/>
            <person name="Hainaut M."/>
            <person name="Haridas S."/>
            <person name="Labutti K."/>
            <person name="Lindquist E."/>
            <person name="Lipzen A."/>
            <person name="Khouja H.-R."/>
            <person name="Murat C."/>
            <person name="Ohm R."/>
            <person name="Olson A."/>
            <person name="Spatafora J."/>
            <person name="Veneault-Fourrey C."/>
            <person name="Henrissat B."/>
            <person name="Grigoriev I."/>
            <person name="Martin F."/>
            <person name="Perotto S."/>
        </authorList>
    </citation>
    <scope>NUCLEOTIDE SEQUENCE [LARGE SCALE GENOMIC DNA]</scope>
    <source>
        <strain evidence="2 3">E</strain>
    </source>
</reference>
<feature type="compositionally biased region" description="Basic residues" evidence="1">
    <location>
        <begin position="126"/>
        <end position="144"/>
    </location>
</feature>
<dbReference type="GeneID" id="36580258"/>
<proteinExistence type="predicted"/>
<evidence type="ECO:0000313" key="2">
    <source>
        <dbReference type="EMBL" id="PMD62002.1"/>
    </source>
</evidence>
<feature type="compositionally biased region" description="Polar residues" evidence="1">
    <location>
        <begin position="164"/>
        <end position="184"/>
    </location>
</feature>
<evidence type="ECO:0000313" key="3">
    <source>
        <dbReference type="Proteomes" id="UP000235371"/>
    </source>
</evidence>
<gene>
    <name evidence="2" type="ORF">K444DRAFT_360506</name>
</gene>
<accession>A0A2J6TG62</accession>
<dbReference type="EMBL" id="KZ613785">
    <property type="protein sequence ID" value="PMD62002.1"/>
    <property type="molecule type" value="Genomic_DNA"/>
</dbReference>
<dbReference type="InParanoid" id="A0A2J6TG62"/>
<name>A0A2J6TG62_9HELO</name>
<protein>
    <submittedName>
        <fullName evidence="2">Uncharacterized protein</fullName>
    </submittedName>
</protein>
<dbReference type="OrthoDB" id="4502478at2759"/>
<dbReference type="Proteomes" id="UP000235371">
    <property type="component" value="Unassembled WGS sequence"/>
</dbReference>
<organism evidence="2 3">
    <name type="scientific">Hyaloscypha bicolor E</name>
    <dbReference type="NCBI Taxonomy" id="1095630"/>
    <lineage>
        <taxon>Eukaryota</taxon>
        <taxon>Fungi</taxon>
        <taxon>Dikarya</taxon>
        <taxon>Ascomycota</taxon>
        <taxon>Pezizomycotina</taxon>
        <taxon>Leotiomycetes</taxon>
        <taxon>Helotiales</taxon>
        <taxon>Hyaloscyphaceae</taxon>
        <taxon>Hyaloscypha</taxon>
        <taxon>Hyaloscypha bicolor</taxon>
    </lineage>
</organism>
<evidence type="ECO:0000256" key="1">
    <source>
        <dbReference type="SAM" id="MobiDB-lite"/>
    </source>
</evidence>
<dbReference type="RefSeq" id="XP_024738906.1">
    <property type="nucleotide sequence ID" value="XM_024872177.1"/>
</dbReference>
<feature type="region of interest" description="Disordered" evidence="1">
    <location>
        <begin position="116"/>
        <end position="184"/>
    </location>
</feature>
<dbReference type="AlphaFoldDB" id="A0A2J6TG62"/>
<sequence>MAALAPLSMSQRKDDLLKHLSMDAETYSLMAKETDVVYKWLTSENYHLKENCKRRPPYDWSDIKENSKDEAMRRIAQSGNPHTQWYWDLAVKTPDCPNWIARWFLYHKFRYRDGRNRNPGKGSGSGKHHHSHRHRSSSRHHHKHRSEEHEQYYDEPEEYYPEESMTSDYQPKPQFPSTSMQARV</sequence>